<dbReference type="Proteomes" id="UP000251123">
    <property type="component" value="Unassembled WGS sequence"/>
</dbReference>
<dbReference type="AlphaFoldDB" id="A0A2X3JAM3"/>
<sequence length="100" mass="11685">MIAFPCQSTRARIFLRIAQAQLGHHHHRLRRRGIHGVDNRFPLVLAFFREAVQQINLRPAARAFRQTPYQTTEFAEERIAKGWRRQRNTGEGKDPSQAPQ</sequence>
<dbReference type="EMBL" id="UASN01000023">
    <property type="protein sequence ID" value="SQC71350.1"/>
    <property type="molecule type" value="Genomic_DNA"/>
</dbReference>
<gene>
    <name evidence="2" type="ORF">NCTC9601_06547</name>
</gene>
<proteinExistence type="predicted"/>
<evidence type="ECO:0000313" key="2">
    <source>
        <dbReference type="EMBL" id="SQC71350.1"/>
    </source>
</evidence>
<feature type="region of interest" description="Disordered" evidence="1">
    <location>
        <begin position="76"/>
        <end position="100"/>
    </location>
</feature>
<evidence type="ECO:0000313" key="3">
    <source>
        <dbReference type="Proteomes" id="UP000251123"/>
    </source>
</evidence>
<name>A0A2X3JAM3_KLEPN</name>
<accession>A0A2X3JAM3</accession>
<organism evidence="2 3">
    <name type="scientific">Klebsiella pneumoniae</name>
    <dbReference type="NCBI Taxonomy" id="573"/>
    <lineage>
        <taxon>Bacteria</taxon>
        <taxon>Pseudomonadati</taxon>
        <taxon>Pseudomonadota</taxon>
        <taxon>Gammaproteobacteria</taxon>
        <taxon>Enterobacterales</taxon>
        <taxon>Enterobacteriaceae</taxon>
        <taxon>Klebsiella/Raoultella group</taxon>
        <taxon>Klebsiella</taxon>
        <taxon>Klebsiella pneumoniae complex</taxon>
    </lineage>
</organism>
<evidence type="ECO:0000256" key="1">
    <source>
        <dbReference type="SAM" id="MobiDB-lite"/>
    </source>
</evidence>
<protein>
    <submittedName>
        <fullName evidence="2">Uncharacterized protein</fullName>
    </submittedName>
</protein>
<reference evidence="2 3" key="1">
    <citation type="submission" date="2018-06" db="EMBL/GenBank/DDBJ databases">
        <authorList>
            <consortium name="Pathogen Informatics"/>
            <person name="Doyle S."/>
        </authorList>
    </citation>
    <scope>NUCLEOTIDE SEQUENCE [LARGE SCALE GENOMIC DNA]</scope>
    <source>
        <strain evidence="2 3">NCTC9601</strain>
    </source>
</reference>